<feature type="domain" description="AsmA" evidence="1">
    <location>
        <begin position="235"/>
        <end position="492"/>
    </location>
</feature>
<dbReference type="GO" id="GO:0090313">
    <property type="term" value="P:regulation of protein targeting to membrane"/>
    <property type="evidence" value="ECO:0007669"/>
    <property type="project" value="TreeGrafter"/>
</dbReference>
<dbReference type="InterPro" id="IPR007844">
    <property type="entry name" value="AsmA"/>
</dbReference>
<dbReference type="InterPro" id="IPR052894">
    <property type="entry name" value="AsmA-related"/>
</dbReference>
<gene>
    <name evidence="2" type="ORF">CBI30_10710</name>
</gene>
<dbReference type="AlphaFoldDB" id="A0A254PRT6"/>
<accession>A0A254PRT6</accession>
<dbReference type="Pfam" id="PF05170">
    <property type="entry name" value="AsmA"/>
    <property type="match status" value="2"/>
</dbReference>
<dbReference type="OrthoDB" id="9766390at2"/>
<evidence type="ECO:0000259" key="1">
    <source>
        <dbReference type="Pfam" id="PF05170"/>
    </source>
</evidence>
<sequence>MTKRLKIILIILGSFILLGGVGTWYAASAVDPIKLTKVLASSVKAATGRDLKIAGPVTLSFFPRISVSAERLSLSNAPWATAPEMLILNLIELDIKTLPLLSKRIEIASVKLSGLELFLQKNASGKANWDMNAAASNATGISGDGPVDTSSASDSLISMGNISVLDAQIQYQNALSSASSYQIKRLVLAESGDKTSISLSMKTQEQVLELSGKTGSISRLLKQWDVASSHFPLDLNLTLNGKSILIKGEVNKNPKAMPNIDLALTAKTFDWPSLGAITPAHQAANNSAKPHSPVMQQTKIQQPSYLFSNENIPFDALPQAKGKIVIDIAELGLPKRKPIENLQATVQLNGSAIDIPHLTLQLGKGSADLQIKLSQLDTASPLLFAKGVTKDFTLENLLARIDPSSKVGGGNMKLAFDVKASGSSLHQMAGNSSGKIQLSINQAKMGSNFLNDAGDFAVTLLDSMNPLRKKSTETILECAVAYLPIDNGQINIANTVGAETDRLDVVLAGSINLKTEAVNLTIDPREKSGLTTGIDLAGLVKMGGTLMHPKTGINQAGVVNSAVSIGLGILTGGATLLAENARSMTSKSHPCREALHPWSDIYPGAE</sequence>
<dbReference type="RefSeq" id="WP_088528285.1">
    <property type="nucleotide sequence ID" value="NZ_NGUO01000024.1"/>
</dbReference>
<proteinExistence type="predicted"/>
<dbReference type="PANTHER" id="PTHR30441">
    <property type="entry name" value="DUF748 DOMAIN-CONTAINING PROTEIN"/>
    <property type="match status" value="1"/>
</dbReference>
<keyword evidence="3" id="KW-1185">Reference proteome</keyword>
<reference evidence="2 3" key="1">
    <citation type="submission" date="2017-05" db="EMBL/GenBank/DDBJ databases">
        <title>Polynucleobacter sp. MWH-K35W1 isolated from the permanently anoxic monimolimnion of a meromictic lake.</title>
        <authorList>
            <person name="Hahn M.W."/>
        </authorList>
    </citation>
    <scope>NUCLEOTIDE SEQUENCE [LARGE SCALE GENOMIC DNA]</scope>
    <source>
        <strain evidence="2 3">MWH-K35W1</strain>
    </source>
</reference>
<dbReference type="GO" id="GO:0005886">
    <property type="term" value="C:plasma membrane"/>
    <property type="evidence" value="ECO:0007669"/>
    <property type="project" value="TreeGrafter"/>
</dbReference>
<comment type="caution">
    <text evidence="2">The sequence shown here is derived from an EMBL/GenBank/DDBJ whole genome shotgun (WGS) entry which is preliminary data.</text>
</comment>
<name>A0A254PRT6_9BURK</name>
<evidence type="ECO:0000313" key="3">
    <source>
        <dbReference type="Proteomes" id="UP000198104"/>
    </source>
</evidence>
<protein>
    <recommendedName>
        <fullName evidence="1">AsmA domain-containing protein</fullName>
    </recommendedName>
</protein>
<dbReference type="PANTHER" id="PTHR30441:SF4">
    <property type="entry name" value="PROTEIN ASMA"/>
    <property type="match status" value="1"/>
</dbReference>
<organism evidence="2 3">
    <name type="scientific">Polynucleobacter aenigmaticus</name>
    <dbReference type="NCBI Taxonomy" id="1743164"/>
    <lineage>
        <taxon>Bacteria</taxon>
        <taxon>Pseudomonadati</taxon>
        <taxon>Pseudomonadota</taxon>
        <taxon>Betaproteobacteria</taxon>
        <taxon>Burkholderiales</taxon>
        <taxon>Burkholderiaceae</taxon>
        <taxon>Polynucleobacter</taxon>
    </lineage>
</organism>
<evidence type="ECO:0000313" key="2">
    <source>
        <dbReference type="EMBL" id="OWS69219.1"/>
    </source>
</evidence>
<dbReference type="Proteomes" id="UP000198104">
    <property type="component" value="Unassembled WGS sequence"/>
</dbReference>
<dbReference type="EMBL" id="NGUO01000024">
    <property type="protein sequence ID" value="OWS69219.1"/>
    <property type="molecule type" value="Genomic_DNA"/>
</dbReference>
<feature type="domain" description="AsmA" evidence="1">
    <location>
        <begin position="1"/>
        <end position="174"/>
    </location>
</feature>